<dbReference type="EC" id="2.1.1.223" evidence="6"/>
<evidence type="ECO:0000256" key="5">
    <source>
        <dbReference type="ARBA" id="ARBA00022694"/>
    </source>
</evidence>
<keyword evidence="10" id="KW-1185">Reference proteome</keyword>
<dbReference type="SUPFAM" id="SSF53335">
    <property type="entry name" value="S-adenosyl-L-methionine-dependent methyltransferases"/>
    <property type="match status" value="1"/>
</dbReference>
<dbReference type="Pfam" id="PF05175">
    <property type="entry name" value="MTS"/>
    <property type="match status" value="1"/>
</dbReference>
<keyword evidence="1 6" id="KW-0963">Cytoplasm</keyword>
<keyword evidence="5 6" id="KW-0819">tRNA processing</keyword>
<keyword evidence="3 6" id="KW-0808">Transferase</keyword>
<comment type="subcellular location">
    <subcellularLocation>
        <location evidence="6">Cytoplasm</location>
    </subcellularLocation>
</comment>
<dbReference type="CDD" id="cd02440">
    <property type="entry name" value="AdoMet_MTases"/>
    <property type="match status" value="1"/>
</dbReference>
<reference evidence="9 11" key="2">
    <citation type="submission" date="2018-12" db="EMBL/GenBank/DDBJ databases">
        <authorList>
            <consortium name="Pathogen Informatics"/>
        </authorList>
    </citation>
    <scope>NUCLEOTIDE SEQUENCE [LARGE SCALE GENOMIC DNA]</scope>
    <source>
        <strain evidence="9 11">NCTC13489</strain>
    </source>
</reference>
<comment type="function">
    <text evidence="6">Specifically methylates the adenine in position 37 of tRNA(1)(Val) (anticodon cmo5UAC).</text>
</comment>
<dbReference type="PROSITE" id="PS00092">
    <property type="entry name" value="N6_MTASE"/>
    <property type="match status" value="1"/>
</dbReference>
<dbReference type="Proteomes" id="UP000028349">
    <property type="component" value="Unassembled WGS sequence"/>
</dbReference>
<dbReference type="InterPro" id="IPR002052">
    <property type="entry name" value="DNA_methylase_N6_adenine_CS"/>
</dbReference>
<organism evidence="9 11">
    <name type="scientific">Kaistella antarctica</name>
    <dbReference type="NCBI Taxonomy" id="266748"/>
    <lineage>
        <taxon>Bacteria</taxon>
        <taxon>Pseudomonadati</taxon>
        <taxon>Bacteroidota</taxon>
        <taxon>Flavobacteriia</taxon>
        <taxon>Flavobacteriales</taxon>
        <taxon>Weeksellaceae</taxon>
        <taxon>Chryseobacterium group</taxon>
        <taxon>Kaistella</taxon>
    </lineage>
</organism>
<dbReference type="STRING" id="266748.HY04_08305"/>
<dbReference type="OrthoDB" id="5383291at2"/>
<dbReference type="InterPro" id="IPR007848">
    <property type="entry name" value="Small_mtfrase_dom"/>
</dbReference>
<proteinExistence type="inferred from homology"/>
<evidence type="ECO:0000313" key="9">
    <source>
        <dbReference type="EMBL" id="VEI01304.1"/>
    </source>
</evidence>
<evidence type="ECO:0000313" key="11">
    <source>
        <dbReference type="Proteomes" id="UP000270036"/>
    </source>
</evidence>
<feature type="domain" description="Methyltransferase small" evidence="7">
    <location>
        <begin position="33"/>
        <end position="124"/>
    </location>
</feature>
<dbReference type="InterPro" id="IPR050210">
    <property type="entry name" value="tRNA_Adenine-N(6)_MTase"/>
</dbReference>
<evidence type="ECO:0000256" key="6">
    <source>
        <dbReference type="HAMAP-Rule" id="MF_01872"/>
    </source>
</evidence>
<dbReference type="KEGG" id="cant:NCTC13489_02671"/>
<dbReference type="GO" id="GO:0003676">
    <property type="term" value="F:nucleic acid binding"/>
    <property type="evidence" value="ECO:0007669"/>
    <property type="project" value="InterPro"/>
</dbReference>
<dbReference type="GO" id="GO:0016430">
    <property type="term" value="F:tRNA (adenine-N6)-methyltransferase activity"/>
    <property type="evidence" value="ECO:0007669"/>
    <property type="project" value="UniProtKB-UniRule"/>
</dbReference>
<comment type="catalytic activity">
    <reaction evidence="6">
        <text>adenosine(37) in tRNA1(Val) + S-adenosyl-L-methionine = N(6)-methyladenosine(37) in tRNA1(Val) + S-adenosyl-L-homocysteine + H(+)</text>
        <dbReference type="Rhea" id="RHEA:43160"/>
        <dbReference type="Rhea" id="RHEA-COMP:10369"/>
        <dbReference type="Rhea" id="RHEA-COMP:10370"/>
        <dbReference type="ChEBI" id="CHEBI:15378"/>
        <dbReference type="ChEBI" id="CHEBI:57856"/>
        <dbReference type="ChEBI" id="CHEBI:59789"/>
        <dbReference type="ChEBI" id="CHEBI:74411"/>
        <dbReference type="ChEBI" id="CHEBI:74449"/>
        <dbReference type="EC" id="2.1.1.223"/>
    </reaction>
</comment>
<evidence type="ECO:0000259" key="7">
    <source>
        <dbReference type="Pfam" id="PF05175"/>
    </source>
</evidence>
<dbReference type="InterPro" id="IPR022882">
    <property type="entry name" value="tRNA_adenine-N6_MeTrfase"/>
</dbReference>
<evidence type="ECO:0000313" key="10">
    <source>
        <dbReference type="Proteomes" id="UP000028349"/>
    </source>
</evidence>
<dbReference type="Gene3D" id="3.40.50.150">
    <property type="entry name" value="Vaccinia Virus protein VP39"/>
    <property type="match status" value="1"/>
</dbReference>
<evidence type="ECO:0000256" key="3">
    <source>
        <dbReference type="ARBA" id="ARBA00022679"/>
    </source>
</evidence>
<dbReference type="EMBL" id="JPEP01000002">
    <property type="protein sequence ID" value="KEY18509.1"/>
    <property type="molecule type" value="Genomic_DNA"/>
</dbReference>
<dbReference type="GO" id="GO:0008033">
    <property type="term" value="P:tRNA processing"/>
    <property type="evidence" value="ECO:0007669"/>
    <property type="project" value="UniProtKB-UniRule"/>
</dbReference>
<dbReference type="InterPro" id="IPR029063">
    <property type="entry name" value="SAM-dependent_MTases_sf"/>
</dbReference>
<dbReference type="Proteomes" id="UP000270036">
    <property type="component" value="Chromosome"/>
</dbReference>
<evidence type="ECO:0000256" key="4">
    <source>
        <dbReference type="ARBA" id="ARBA00022691"/>
    </source>
</evidence>
<dbReference type="GO" id="GO:0032259">
    <property type="term" value="P:methylation"/>
    <property type="evidence" value="ECO:0007669"/>
    <property type="project" value="UniProtKB-KW"/>
</dbReference>
<dbReference type="AlphaFoldDB" id="A0A3S4YLR1"/>
<evidence type="ECO:0000313" key="8">
    <source>
        <dbReference type="EMBL" id="KEY18509.1"/>
    </source>
</evidence>
<evidence type="ECO:0000256" key="1">
    <source>
        <dbReference type="ARBA" id="ARBA00022490"/>
    </source>
</evidence>
<accession>A0A3S4YLR1</accession>
<dbReference type="RefSeq" id="WP_034718871.1">
    <property type="nucleotide sequence ID" value="NZ_FOIX01000001.1"/>
</dbReference>
<dbReference type="EMBL" id="LR134441">
    <property type="protein sequence ID" value="VEI01304.1"/>
    <property type="molecule type" value="Genomic_DNA"/>
</dbReference>
<dbReference type="PANTHER" id="PTHR47739">
    <property type="entry name" value="TRNA1(VAL) (ADENINE(37)-N6)-METHYLTRANSFERASE"/>
    <property type="match status" value="1"/>
</dbReference>
<dbReference type="PANTHER" id="PTHR47739:SF1">
    <property type="entry name" value="TRNA1(VAL) (ADENINE(37)-N6)-METHYLTRANSFERASE"/>
    <property type="match status" value="1"/>
</dbReference>
<gene>
    <name evidence="9" type="primary">yfiC</name>
    <name evidence="8" type="ORF">HY04_08305</name>
    <name evidence="9" type="ORF">NCTC13489_02671</name>
</gene>
<keyword evidence="2 6" id="KW-0489">Methyltransferase</keyword>
<keyword evidence="4 6" id="KW-0949">S-adenosyl-L-methionine</keyword>
<comment type="similarity">
    <text evidence="6">Belongs to the methyltransferase superfamily. tRNA (adenine-N(6)-)-methyltransferase family.</text>
</comment>
<evidence type="ECO:0000256" key="2">
    <source>
        <dbReference type="ARBA" id="ARBA00022603"/>
    </source>
</evidence>
<protein>
    <recommendedName>
        <fullName evidence="6">tRNA1(Val) (adenine(37)-N6)-methyltransferase</fullName>
        <ecNumber evidence="6">2.1.1.223</ecNumber>
    </recommendedName>
    <alternativeName>
        <fullName evidence="6">tRNA m6A37 methyltransferase</fullName>
    </alternativeName>
</protein>
<dbReference type="HAMAP" id="MF_01872">
    <property type="entry name" value="tRNA_methyltr_YfiC"/>
    <property type="match status" value="1"/>
</dbReference>
<sequence length="231" mass="26304">MKPFHFKQFSIQQAETVFRVGTDGVLLGASATVDKARNILEVGTGTGLISLMLAQRNPNSGILAIDINEDAVEIAAGNFGNSPFQNRVKVLLQDYKNFNPKEKYDLVVSNPPYFEINDSLKDVIARQQSELLFEHLISNTSELLSSIGLFSVIIPFESGVFFKEKCLKFRLHVNRQIQIYGIKDSKPKRLILEFGFEKKDIVESDFIIEKSARKYTDEYLKLTEEFHQFSK</sequence>
<name>A0A3S4YLR1_9FLAO</name>
<dbReference type="GO" id="GO:0005737">
    <property type="term" value="C:cytoplasm"/>
    <property type="evidence" value="ECO:0007669"/>
    <property type="project" value="UniProtKB-SubCell"/>
</dbReference>
<reference evidence="8 10" key="1">
    <citation type="submission" date="2014-07" db="EMBL/GenBank/DDBJ databases">
        <authorList>
            <person name="Pisani N.G."/>
            <person name="Newman J.D."/>
        </authorList>
    </citation>
    <scope>NUCLEOTIDE SEQUENCE [LARGE SCALE GENOMIC DNA]</scope>
    <source>
        <strain evidence="8 10">LMG 24720</strain>
    </source>
</reference>